<feature type="signal peptide" evidence="1">
    <location>
        <begin position="1"/>
        <end position="20"/>
    </location>
</feature>
<reference evidence="2 3" key="1">
    <citation type="submission" date="2019-02" db="EMBL/GenBank/DDBJ databases">
        <authorList>
            <person name="Sun L."/>
            <person name="Pan D."/>
            <person name="Wu X."/>
        </authorList>
    </citation>
    <scope>NUCLEOTIDE SEQUENCE [LARGE SCALE GENOMIC DNA]</scope>
    <source>
        <strain evidence="2 3">JW-1</strain>
    </source>
</reference>
<sequence>MNLRTAATAALAFSAALLLAGCSPESDRDLLADHDLAGLDAPQIIEHLDTMPVAERPADLLASVQTDELVLSDSGGREARLPLPDDEVYLSIAPYRELTHECHFHSLTTCVGELAGAEMRITLTDANGDVLIDETRRSYDNGFVGVWVPRGIEADLVVEHDGRVGTAPISTRSPDDPTCITTLRLV</sequence>
<dbReference type="Pfam" id="PF21172">
    <property type="entry name" value="CueP"/>
    <property type="match status" value="1"/>
</dbReference>
<feature type="chain" id="PRO_5038503356" description="CueP family metal-binding protein" evidence="1">
    <location>
        <begin position="21"/>
        <end position="186"/>
    </location>
</feature>
<dbReference type="OrthoDB" id="73040at2"/>
<evidence type="ECO:0000313" key="2">
    <source>
        <dbReference type="EMBL" id="QBE49525.1"/>
    </source>
</evidence>
<evidence type="ECO:0000256" key="1">
    <source>
        <dbReference type="SAM" id="SignalP"/>
    </source>
</evidence>
<accession>A0A4P6KGA0</accession>
<keyword evidence="3" id="KW-1185">Reference proteome</keyword>
<proteinExistence type="predicted"/>
<dbReference type="RefSeq" id="WP_130110652.1">
    <property type="nucleotide sequence ID" value="NZ_CP035806.1"/>
</dbReference>
<name>A0A4P6KGA0_9MICO</name>
<organism evidence="2 3">
    <name type="scientific">Leucobacter triazinivorans</name>
    <dbReference type="NCBI Taxonomy" id="1784719"/>
    <lineage>
        <taxon>Bacteria</taxon>
        <taxon>Bacillati</taxon>
        <taxon>Actinomycetota</taxon>
        <taxon>Actinomycetes</taxon>
        <taxon>Micrococcales</taxon>
        <taxon>Microbacteriaceae</taxon>
        <taxon>Leucobacter</taxon>
    </lineage>
</organism>
<keyword evidence="1" id="KW-0732">Signal</keyword>
<protein>
    <recommendedName>
        <fullName evidence="4">CueP family metal-binding protein</fullName>
    </recommendedName>
</protein>
<dbReference type="AlphaFoldDB" id="A0A4P6KGA0"/>
<dbReference type="EMBL" id="CP035806">
    <property type="protein sequence ID" value="QBE49525.1"/>
    <property type="molecule type" value="Genomic_DNA"/>
</dbReference>
<dbReference type="Proteomes" id="UP000289260">
    <property type="component" value="Chromosome"/>
</dbReference>
<gene>
    <name evidence="2" type="ORF">EVS81_12345</name>
</gene>
<dbReference type="InterPro" id="IPR047808">
    <property type="entry name" value="CueP-like"/>
</dbReference>
<evidence type="ECO:0000313" key="3">
    <source>
        <dbReference type="Proteomes" id="UP000289260"/>
    </source>
</evidence>
<evidence type="ECO:0008006" key="4">
    <source>
        <dbReference type="Google" id="ProtNLM"/>
    </source>
</evidence>
<dbReference type="NCBIfam" id="NF038094">
    <property type="entry name" value="CueP_fam"/>
    <property type="match status" value="1"/>
</dbReference>
<dbReference type="KEGG" id="ltr:EVS81_12345"/>
<dbReference type="PROSITE" id="PS51257">
    <property type="entry name" value="PROKAR_LIPOPROTEIN"/>
    <property type="match status" value="1"/>
</dbReference>
<dbReference type="Gene3D" id="2.60.40.3700">
    <property type="match status" value="1"/>
</dbReference>